<keyword evidence="4" id="KW-1185">Reference proteome</keyword>
<dbReference type="RefSeq" id="WP_165872616.1">
    <property type="nucleotide sequence ID" value="NZ_OU594967.1"/>
</dbReference>
<dbReference type="AlphaFoldDB" id="A0A4R1KGY1"/>
<dbReference type="Proteomes" id="UP000295565">
    <property type="component" value="Unassembled WGS sequence"/>
</dbReference>
<sequence length="149" mass="16812">MSNNAFSIGDEVRAIKRVYNDGSFPNAERGSLIVKKGTIGEVREMGVFLQTDVIYSVFFPEYGYAVGMRENELLAGSEPWWPSRFEFKQKVRTLCGLSVKGQLRVEHGAVGQILRVERDEQNIHYQVNFGDDKLYLIGESLLEAADESS</sequence>
<organism evidence="3 4">
    <name type="scientific">Celerinatantimonas diazotrophica</name>
    <dbReference type="NCBI Taxonomy" id="412034"/>
    <lineage>
        <taxon>Bacteria</taxon>
        <taxon>Pseudomonadati</taxon>
        <taxon>Pseudomonadota</taxon>
        <taxon>Gammaproteobacteria</taxon>
        <taxon>Celerinatantimonadaceae</taxon>
        <taxon>Celerinatantimonas</taxon>
    </lineage>
</organism>
<keyword evidence="2" id="KW-0535">Nitrogen fixation</keyword>
<reference evidence="3 4" key="1">
    <citation type="submission" date="2019-03" db="EMBL/GenBank/DDBJ databases">
        <title>Genomic Encyclopedia of Type Strains, Phase IV (KMG-IV): sequencing the most valuable type-strain genomes for metagenomic binning, comparative biology and taxonomic classification.</title>
        <authorList>
            <person name="Goeker M."/>
        </authorList>
    </citation>
    <scope>NUCLEOTIDE SEQUENCE [LARGE SCALE GENOMIC DNA]</scope>
    <source>
        <strain evidence="3 4">DSM 18577</strain>
    </source>
</reference>
<evidence type="ECO:0000313" key="3">
    <source>
        <dbReference type="EMBL" id="TCK64025.1"/>
    </source>
</evidence>
<evidence type="ECO:0000256" key="1">
    <source>
        <dbReference type="ARBA" id="ARBA00008027"/>
    </source>
</evidence>
<evidence type="ECO:0000256" key="2">
    <source>
        <dbReference type="ARBA" id="ARBA00023231"/>
    </source>
</evidence>
<protein>
    <submittedName>
        <fullName evidence="3">Nitrogen fixation protein NifZ</fullName>
    </submittedName>
</protein>
<gene>
    <name evidence="3" type="ORF">EV690_0151</name>
</gene>
<comment type="similarity">
    <text evidence="1">Belongs to the NifZ family.</text>
</comment>
<dbReference type="InterPro" id="IPR007415">
    <property type="entry name" value="Nitrogenase_MoFe_mat_NifZ"/>
</dbReference>
<dbReference type="EMBL" id="SMGD01000001">
    <property type="protein sequence ID" value="TCK64025.1"/>
    <property type="molecule type" value="Genomic_DNA"/>
</dbReference>
<dbReference type="GO" id="GO:0009399">
    <property type="term" value="P:nitrogen fixation"/>
    <property type="evidence" value="ECO:0007669"/>
    <property type="project" value="InterPro"/>
</dbReference>
<accession>A0A4R1KGY1</accession>
<name>A0A4R1KGY1_9GAMM</name>
<proteinExistence type="inferred from homology"/>
<comment type="caution">
    <text evidence="3">The sequence shown here is derived from an EMBL/GenBank/DDBJ whole genome shotgun (WGS) entry which is preliminary data.</text>
</comment>
<dbReference type="Pfam" id="PF04319">
    <property type="entry name" value="NifZ"/>
    <property type="match status" value="1"/>
</dbReference>
<evidence type="ECO:0000313" key="4">
    <source>
        <dbReference type="Proteomes" id="UP000295565"/>
    </source>
</evidence>